<accession>A0A9Q4KU43</accession>
<evidence type="ECO:0000313" key="1">
    <source>
        <dbReference type="EMBL" id="MDE4908852.1"/>
    </source>
</evidence>
<protein>
    <submittedName>
        <fullName evidence="1">Uncharacterized protein</fullName>
    </submittedName>
</protein>
<evidence type="ECO:0000313" key="2">
    <source>
        <dbReference type="Proteomes" id="UP001143747"/>
    </source>
</evidence>
<reference evidence="1" key="1">
    <citation type="submission" date="2022-01" db="EMBL/GenBank/DDBJ databases">
        <title>Draft genome of Methanogenium marinum DSM 15558.</title>
        <authorList>
            <person name="Chen S.-C."/>
            <person name="You Y.-T."/>
        </authorList>
    </citation>
    <scope>NUCLEOTIDE SEQUENCE</scope>
    <source>
        <strain evidence="1">DSM 15558</strain>
    </source>
</reference>
<gene>
    <name evidence="1" type="ORF">L0665_09565</name>
</gene>
<keyword evidence="2" id="KW-1185">Reference proteome</keyword>
<comment type="caution">
    <text evidence="1">The sequence shown here is derived from an EMBL/GenBank/DDBJ whole genome shotgun (WGS) entry which is preliminary data.</text>
</comment>
<proteinExistence type="predicted"/>
<dbReference type="EMBL" id="JAKELO010000002">
    <property type="protein sequence ID" value="MDE4908852.1"/>
    <property type="molecule type" value="Genomic_DNA"/>
</dbReference>
<dbReference type="RefSeq" id="WP_274925463.1">
    <property type="nucleotide sequence ID" value="NZ_JAKELO010000002.1"/>
</dbReference>
<organism evidence="1 2">
    <name type="scientific">Methanogenium marinum</name>
    <dbReference type="NCBI Taxonomy" id="348610"/>
    <lineage>
        <taxon>Archaea</taxon>
        <taxon>Methanobacteriati</taxon>
        <taxon>Methanobacteriota</taxon>
        <taxon>Stenosarchaea group</taxon>
        <taxon>Methanomicrobia</taxon>
        <taxon>Methanomicrobiales</taxon>
        <taxon>Methanomicrobiaceae</taxon>
        <taxon>Methanogenium</taxon>
    </lineage>
</organism>
<name>A0A9Q4KU43_9EURY</name>
<dbReference type="SUPFAM" id="SSF82171">
    <property type="entry name" value="DPP6 N-terminal domain-like"/>
    <property type="match status" value="1"/>
</dbReference>
<sequence length="416" mass="44737">MNINAKLRWSAAAAILLLLCLPIPVFAAGTWVTETISSSDTGPGAADISGSNVVYDVLYNEAINYSTPWPWGVLLYDADAGTTTSLAYVSGTDRTFLGGVQTAGDAVVWFEDAGDAFVLFEDASALDINNSVFLYSLSTGTNMSIRSSPEARWPKTDGSRVVWSEIDDETETSTLLIYDIAAQTTDILPMDPWDASSVVLDSDTIAFVDVNTSALVLYDIPSRKRTVVSVPIRTNTTFRHIHGYAMAGDVLLYNTLTVEDSPKRSFNTLTWYSIKEQTNVTLSPVTGLPVENLTEDDKAATFRMNALFTDGNTLGWALETGISESDFITVNAETGAVSHLKIDGDVAFPSIDGNRAVWVQSKMLKDSHLVLATWQGPAEDEPPETAVPETTSTPGFGILCAAGALAVGVLSFGKKR</sequence>
<dbReference type="AlphaFoldDB" id="A0A9Q4KU43"/>
<dbReference type="Proteomes" id="UP001143747">
    <property type="component" value="Unassembled WGS sequence"/>
</dbReference>